<dbReference type="PANTHER" id="PTHR47718:SF17">
    <property type="entry name" value="PROTEIN FAR1-RELATED SEQUENCE 5-LIKE"/>
    <property type="match status" value="1"/>
</dbReference>
<dbReference type="AlphaFoldDB" id="A0A2U1QC61"/>
<dbReference type="GO" id="GO:0003676">
    <property type="term" value="F:nucleic acid binding"/>
    <property type="evidence" value="ECO:0007669"/>
    <property type="project" value="InterPro"/>
</dbReference>
<organism evidence="8 9">
    <name type="scientific">Artemisia annua</name>
    <name type="common">Sweet wormwood</name>
    <dbReference type="NCBI Taxonomy" id="35608"/>
    <lineage>
        <taxon>Eukaryota</taxon>
        <taxon>Viridiplantae</taxon>
        <taxon>Streptophyta</taxon>
        <taxon>Embryophyta</taxon>
        <taxon>Tracheophyta</taxon>
        <taxon>Spermatophyta</taxon>
        <taxon>Magnoliopsida</taxon>
        <taxon>eudicotyledons</taxon>
        <taxon>Gunneridae</taxon>
        <taxon>Pentapetalae</taxon>
        <taxon>asterids</taxon>
        <taxon>campanulids</taxon>
        <taxon>Asterales</taxon>
        <taxon>Asteraceae</taxon>
        <taxon>Asteroideae</taxon>
        <taxon>Anthemideae</taxon>
        <taxon>Artemisiinae</taxon>
        <taxon>Artemisia</taxon>
    </lineage>
</organism>
<feature type="domain" description="CCHC-type" evidence="6">
    <location>
        <begin position="609"/>
        <end position="624"/>
    </location>
</feature>
<dbReference type="Pfam" id="PF03101">
    <property type="entry name" value="FAR1"/>
    <property type="match status" value="1"/>
</dbReference>
<protein>
    <submittedName>
        <fullName evidence="8">FAR1 DNA binding domain, Zinc finger, SWIM-type, MULE transposase domain, FHY3/FAR1 family</fullName>
    </submittedName>
</protein>
<feature type="compositionally biased region" description="Basic and acidic residues" evidence="5">
    <location>
        <begin position="620"/>
        <end position="638"/>
    </location>
</feature>
<evidence type="ECO:0000256" key="4">
    <source>
        <dbReference type="PROSITE-ProRule" id="PRU00047"/>
    </source>
</evidence>
<feature type="domain" description="SWIM-type" evidence="7">
    <location>
        <begin position="430"/>
        <end position="466"/>
    </location>
</feature>
<evidence type="ECO:0000256" key="3">
    <source>
        <dbReference type="ARBA" id="ARBA00022833"/>
    </source>
</evidence>
<dbReference type="OrthoDB" id="1746270at2759"/>
<dbReference type="InterPro" id="IPR001878">
    <property type="entry name" value="Znf_CCHC"/>
</dbReference>
<evidence type="ECO:0000259" key="6">
    <source>
        <dbReference type="PROSITE" id="PS50158"/>
    </source>
</evidence>
<name>A0A2U1QC61_ARTAN</name>
<comment type="caution">
    <text evidence="8">The sequence shown here is derived from an EMBL/GenBank/DDBJ whole genome shotgun (WGS) entry which is preliminary data.</text>
</comment>
<dbReference type="Pfam" id="PF04434">
    <property type="entry name" value="SWIM"/>
    <property type="match status" value="1"/>
</dbReference>
<evidence type="ECO:0000259" key="7">
    <source>
        <dbReference type="PROSITE" id="PS50966"/>
    </source>
</evidence>
<keyword evidence="3" id="KW-0862">Zinc</keyword>
<dbReference type="InterPro" id="IPR004330">
    <property type="entry name" value="FAR1_DNA_bnd_dom"/>
</dbReference>
<proteinExistence type="predicted"/>
<keyword evidence="9" id="KW-1185">Reference proteome</keyword>
<keyword evidence="2 4" id="KW-0863">Zinc-finger</keyword>
<dbReference type="PROSITE" id="PS50966">
    <property type="entry name" value="ZF_SWIM"/>
    <property type="match status" value="1"/>
</dbReference>
<feature type="region of interest" description="Disordered" evidence="5">
    <location>
        <begin position="603"/>
        <end position="638"/>
    </location>
</feature>
<dbReference type="InterPro" id="IPR006564">
    <property type="entry name" value="Znf_PMZ"/>
</dbReference>
<dbReference type="PANTHER" id="PTHR47718">
    <property type="entry name" value="OS01G0519700 PROTEIN"/>
    <property type="match status" value="1"/>
</dbReference>
<gene>
    <name evidence="8" type="ORF">CTI12_AA049600</name>
</gene>
<reference evidence="8 9" key="1">
    <citation type="journal article" date="2018" name="Mol. Plant">
        <title>The genome of Artemisia annua provides insight into the evolution of Asteraceae family and artemisinin biosynthesis.</title>
        <authorList>
            <person name="Shen Q."/>
            <person name="Zhang L."/>
            <person name="Liao Z."/>
            <person name="Wang S."/>
            <person name="Yan T."/>
            <person name="Shi P."/>
            <person name="Liu M."/>
            <person name="Fu X."/>
            <person name="Pan Q."/>
            <person name="Wang Y."/>
            <person name="Lv Z."/>
            <person name="Lu X."/>
            <person name="Zhang F."/>
            <person name="Jiang W."/>
            <person name="Ma Y."/>
            <person name="Chen M."/>
            <person name="Hao X."/>
            <person name="Li L."/>
            <person name="Tang Y."/>
            <person name="Lv G."/>
            <person name="Zhou Y."/>
            <person name="Sun X."/>
            <person name="Brodelius P.E."/>
            <person name="Rose J.K.C."/>
            <person name="Tang K."/>
        </authorList>
    </citation>
    <scope>NUCLEOTIDE SEQUENCE [LARGE SCALE GENOMIC DNA]</scope>
    <source>
        <strain evidence="9">cv. Huhao1</strain>
        <tissue evidence="8">Leaf</tissue>
    </source>
</reference>
<dbReference type="InterPro" id="IPR007527">
    <property type="entry name" value="Znf_SWIM"/>
</dbReference>
<evidence type="ECO:0000256" key="1">
    <source>
        <dbReference type="ARBA" id="ARBA00022723"/>
    </source>
</evidence>
<dbReference type="STRING" id="35608.A0A2U1QC61"/>
<sequence>MDANIPPDAHTEILPILRTFGIQKSSPKGTTIHWIPDVDECIKPVLFARFKSIDAAFESYKEYAKKGGFEVRKYAQGSNRHEISHKWFVCNKEGFLPEKKKDNTNTSSENGNDNEDGKKKQKRNRPSSRCGCEARICVRLTRDRQYELYVFEEKHNHSLVHPDDRHYLKSMRKLNYSDKTLLVKMSNRNIGPNVGYNILAEIHGGFDKVGAIPTDAKNFKRDFLACVGHSIARSGFRKKISKIIWTDRLDPAEFDEKWSSIVNEFHLEDNRWLYDMFELRHKWIPAYFRDTPLSGLMRTTSRSESENHMFGRLMNSDLTFVEFYSHFEIAIQTQRFIQGKNDHDTRYTTPKTETTLSFEKEAIQIYTRNVFLNIVQKEMIAAVHSCYSIGAVYLDDSKTYTILDTDVRVKKFDDNGEEIKGACYTVEVEYQVKYDESDGELLCTCRYFEGCGLLCRHIFYVLRILKVNSFPKRYIQRRWTRDCVPVKASEVSTIRHELGESQEQSGAIIRDIYYTVDATINRILNNSAKLATYREALKELLEQADAELDNQPVMGNKDFIIALYDLPAIDEDDDPILALPDINNKGSRKRLKNACQEAIAKKQKKSNNCSKCGGSGHNSRTCDKYKSTSKEKAPTSEE</sequence>
<dbReference type="SMART" id="SM00575">
    <property type="entry name" value="ZnF_PMZ"/>
    <property type="match status" value="1"/>
</dbReference>
<feature type="region of interest" description="Disordered" evidence="5">
    <location>
        <begin position="98"/>
        <end position="127"/>
    </location>
</feature>
<dbReference type="GO" id="GO:0008270">
    <property type="term" value="F:zinc ion binding"/>
    <property type="evidence" value="ECO:0007669"/>
    <property type="project" value="UniProtKB-KW"/>
</dbReference>
<keyword evidence="1" id="KW-0479">Metal-binding</keyword>
<evidence type="ECO:0000313" key="8">
    <source>
        <dbReference type="EMBL" id="PWA95595.1"/>
    </source>
</evidence>
<accession>A0A2U1QC61</accession>
<evidence type="ECO:0000313" key="9">
    <source>
        <dbReference type="Proteomes" id="UP000245207"/>
    </source>
</evidence>
<dbReference type="Proteomes" id="UP000245207">
    <property type="component" value="Unassembled WGS sequence"/>
</dbReference>
<evidence type="ECO:0000256" key="5">
    <source>
        <dbReference type="SAM" id="MobiDB-lite"/>
    </source>
</evidence>
<dbReference type="PROSITE" id="PS50158">
    <property type="entry name" value="ZF_CCHC"/>
    <property type="match status" value="1"/>
</dbReference>
<dbReference type="EMBL" id="PKPP01000231">
    <property type="protein sequence ID" value="PWA95595.1"/>
    <property type="molecule type" value="Genomic_DNA"/>
</dbReference>
<evidence type="ECO:0000256" key="2">
    <source>
        <dbReference type="ARBA" id="ARBA00022771"/>
    </source>
</evidence>